<dbReference type="Gene3D" id="2.30.30.1060">
    <property type="match status" value="1"/>
</dbReference>
<feature type="region of interest" description="Disordered" evidence="1">
    <location>
        <begin position="1"/>
        <end position="25"/>
    </location>
</feature>
<name>A0A1G9DIN7_9RHOB</name>
<gene>
    <name evidence="3" type="ORF">SAMN04487971_10279</name>
</gene>
<sequence>MADEFHPGQRVSWQSSGGTSHGKVLRKLTSRMKIKDHEVAASEDEPQYLVETDNGAQAAHKPEALKPL</sequence>
<dbReference type="OrthoDB" id="71751at2"/>
<dbReference type="EMBL" id="FNGE01000002">
    <property type="protein sequence ID" value="SDK63635.1"/>
    <property type="molecule type" value="Genomic_DNA"/>
</dbReference>
<evidence type="ECO:0000259" key="2">
    <source>
        <dbReference type="Pfam" id="PF11160"/>
    </source>
</evidence>
<evidence type="ECO:0000313" key="3">
    <source>
        <dbReference type="EMBL" id="SDK63635.1"/>
    </source>
</evidence>
<dbReference type="Pfam" id="PF11160">
    <property type="entry name" value="Hva1_TUDOR"/>
    <property type="match status" value="1"/>
</dbReference>
<dbReference type="InterPro" id="IPR021331">
    <property type="entry name" value="Hva1_TUDOR"/>
</dbReference>
<dbReference type="AlphaFoldDB" id="A0A1G9DIN7"/>
<dbReference type="RefSeq" id="WP_090752280.1">
    <property type="nucleotide sequence ID" value="NZ_FNGE01000002.1"/>
</dbReference>
<organism evidence="3 4">
    <name type="scientific">Paracoccus chinensis</name>
    <dbReference type="NCBI Taxonomy" id="525640"/>
    <lineage>
        <taxon>Bacteria</taxon>
        <taxon>Pseudomonadati</taxon>
        <taxon>Pseudomonadota</taxon>
        <taxon>Alphaproteobacteria</taxon>
        <taxon>Rhodobacterales</taxon>
        <taxon>Paracoccaceae</taxon>
        <taxon>Paracoccus</taxon>
    </lineage>
</organism>
<feature type="domain" description="Hypervirulence associated protein TUDOR" evidence="2">
    <location>
        <begin position="8"/>
        <end position="65"/>
    </location>
</feature>
<evidence type="ECO:0000313" key="4">
    <source>
        <dbReference type="Proteomes" id="UP000199555"/>
    </source>
</evidence>
<proteinExistence type="predicted"/>
<feature type="region of interest" description="Disordered" evidence="1">
    <location>
        <begin position="37"/>
        <end position="68"/>
    </location>
</feature>
<keyword evidence="4" id="KW-1185">Reference proteome</keyword>
<accession>A0A1G9DIN7</accession>
<evidence type="ECO:0000256" key="1">
    <source>
        <dbReference type="SAM" id="MobiDB-lite"/>
    </source>
</evidence>
<dbReference type="Proteomes" id="UP000199555">
    <property type="component" value="Unassembled WGS sequence"/>
</dbReference>
<dbReference type="STRING" id="525640.SAMN04487971_10279"/>
<protein>
    <recommendedName>
        <fullName evidence="2">Hypervirulence associated protein TUDOR domain-containing protein</fullName>
    </recommendedName>
</protein>
<reference evidence="4" key="1">
    <citation type="submission" date="2016-10" db="EMBL/GenBank/DDBJ databases">
        <authorList>
            <person name="Varghese N."/>
            <person name="Submissions S."/>
        </authorList>
    </citation>
    <scope>NUCLEOTIDE SEQUENCE [LARGE SCALE GENOMIC DNA]</scope>
    <source>
        <strain evidence="4">CGMCC 1.7655</strain>
    </source>
</reference>